<organism evidence="3 4">
    <name type="scientific">Marmoricola endophyticus</name>
    <dbReference type="NCBI Taxonomy" id="2040280"/>
    <lineage>
        <taxon>Bacteria</taxon>
        <taxon>Bacillati</taxon>
        <taxon>Actinomycetota</taxon>
        <taxon>Actinomycetes</taxon>
        <taxon>Propionibacteriales</taxon>
        <taxon>Nocardioidaceae</taxon>
        <taxon>Marmoricola</taxon>
    </lineage>
</organism>
<dbReference type="PANTHER" id="PTHR47691">
    <property type="entry name" value="REGULATOR-RELATED"/>
    <property type="match status" value="1"/>
</dbReference>
<reference evidence="3" key="1">
    <citation type="journal article" date="2014" name="Int. J. Syst. Evol. Microbiol.">
        <title>Complete genome sequence of Corynebacterium casei LMG S-19264T (=DSM 44701T), isolated from a smear-ripened cheese.</title>
        <authorList>
            <consortium name="US DOE Joint Genome Institute (JGI-PGF)"/>
            <person name="Walter F."/>
            <person name="Albersmeier A."/>
            <person name="Kalinowski J."/>
            <person name="Ruckert C."/>
        </authorList>
    </citation>
    <scope>NUCLEOTIDE SEQUENCE</scope>
    <source>
        <strain evidence="3">CGMCC 1.16067</strain>
    </source>
</reference>
<protein>
    <submittedName>
        <fullName evidence="3">SARP family transcriptional regulator</fullName>
    </submittedName>
</protein>
<dbReference type="PRINTS" id="PR00364">
    <property type="entry name" value="DISEASERSIST"/>
</dbReference>
<reference evidence="3" key="2">
    <citation type="submission" date="2020-09" db="EMBL/GenBank/DDBJ databases">
        <authorList>
            <person name="Sun Q."/>
            <person name="Zhou Y."/>
        </authorList>
    </citation>
    <scope>NUCLEOTIDE SEQUENCE</scope>
    <source>
        <strain evidence="3">CGMCC 1.16067</strain>
    </source>
</reference>
<dbReference type="Pfam" id="PF13401">
    <property type="entry name" value="AAA_22"/>
    <property type="match status" value="1"/>
</dbReference>
<dbReference type="PROSITE" id="PS50005">
    <property type="entry name" value="TPR"/>
    <property type="match status" value="1"/>
</dbReference>
<evidence type="ECO:0000313" key="3">
    <source>
        <dbReference type="EMBL" id="GGF35531.1"/>
    </source>
</evidence>
<gene>
    <name evidence="3" type="ORF">GCM10011519_06250</name>
</gene>
<sequence>MLTLLDGVAWDDLPVPGEGSHRLLGELVVAYPRVLAVGDLVERVWGDQTPEHPEKALQVLVSRTRRRTHPDVVVHAASGYRLGLRADQVDVLRLLELVRTAREARSVGDLDVVRHTARDALAVRVTGSSLDETPQGDLVRAAVRAQDEARRLLGAALAGRGESEEALPLLERALETAPGDEDLLADLLGVEAAVRGVPAALQRYATYAEHALEVSGAEPGERLRRMHADLLARDAPVREGLRYDATPMVGRDEDVTRLRGLLSTHRVVTVVGPGGLGKTRVAHLLGRLAPQPMVWFVELAGVTTGDGVVRKVAADLGVRDRLDARAAQSQPADLRARLAQRLGGAPALLVLDNCEHVLDAAADLVAFLVAATDQCRVLATSRAPLAISAEQVYPLTQLDVEESVELFGRRARAARPGVRLDDAEVRALVARLDGLPLALELAAAKVRAMPVSEIARRLADRFALLAGGDRSAPDRHRTLEAVIDWSWRLLRPEAQRALERLAVFPDGFGLDGAAGVLGTDPVGILAELADQSLVVLEESDAALRYRFLETVRDYALRRLDDQGLRASAERDLATWAVARARDLAARLFTTDQPAVMDEVRAEVGTLVGVLRAALDRRDLAVVVPLVSLLVDFWSVAGEHLVVMGWVIPVLDRLDDVTEQQLDDEGVRLEETRGVLSMLAFNEALFTGRLRPGVLDRLRSLGTGPGGRTSATAVLLLAMYADGVDENLAAVERLAEDPDPAVARHALQWLAHAQENLGDVDAALVSCRRAIALCDDSEGPWLRAQMHSELSGLEMQCGRWEECAVHARLAMDGMQRIGAVQDVLQLDATLGLADIALGRLEDAGERLRRLASQPGAETTPGWSAGQVGLAELALAEGDVATGLALYRLARNVALGRDLVTDLDFDPELTPWVLFAEASALYAHAAYDAVGQVSDLAEALRAKAVRVLGDAERHVDYPVTGCLLLALGAYDLVAGSPVAPAVRALALARRFGYQRNLPSMAWDGVVRLGEQHASGALDEALSAYADRLPTQLRQEAVEAVARA</sequence>
<dbReference type="Pfam" id="PF03704">
    <property type="entry name" value="BTAD"/>
    <property type="match status" value="1"/>
</dbReference>
<comment type="caution">
    <text evidence="3">The sequence shown here is derived from an EMBL/GenBank/DDBJ whole genome shotgun (WGS) entry which is preliminary data.</text>
</comment>
<dbReference type="SUPFAM" id="SSF48452">
    <property type="entry name" value="TPR-like"/>
    <property type="match status" value="2"/>
</dbReference>
<dbReference type="InterPro" id="IPR019734">
    <property type="entry name" value="TPR_rpt"/>
</dbReference>
<evidence type="ECO:0000259" key="2">
    <source>
        <dbReference type="SMART" id="SM01043"/>
    </source>
</evidence>
<dbReference type="AlphaFoldDB" id="A0A917F254"/>
<dbReference type="RefSeq" id="WP_188778133.1">
    <property type="nucleotide sequence ID" value="NZ_BMKQ01000001.1"/>
</dbReference>
<feature type="repeat" description="TPR" evidence="1">
    <location>
        <begin position="147"/>
        <end position="180"/>
    </location>
</feature>
<proteinExistence type="predicted"/>
<evidence type="ECO:0000256" key="1">
    <source>
        <dbReference type="PROSITE-ProRule" id="PRU00339"/>
    </source>
</evidence>
<dbReference type="SUPFAM" id="SSF52540">
    <property type="entry name" value="P-loop containing nucleoside triphosphate hydrolases"/>
    <property type="match status" value="1"/>
</dbReference>
<feature type="domain" description="Bacterial transcriptional activator" evidence="2">
    <location>
        <begin position="89"/>
        <end position="231"/>
    </location>
</feature>
<dbReference type="Gene3D" id="1.25.40.10">
    <property type="entry name" value="Tetratricopeptide repeat domain"/>
    <property type="match status" value="1"/>
</dbReference>
<dbReference type="PANTHER" id="PTHR47691:SF3">
    <property type="entry name" value="HTH-TYPE TRANSCRIPTIONAL REGULATOR RV0890C-RELATED"/>
    <property type="match status" value="1"/>
</dbReference>
<dbReference type="SMART" id="SM01043">
    <property type="entry name" value="BTAD"/>
    <property type="match status" value="1"/>
</dbReference>
<dbReference type="Proteomes" id="UP000649179">
    <property type="component" value="Unassembled WGS sequence"/>
</dbReference>
<name>A0A917F254_9ACTN</name>
<dbReference type="InterPro" id="IPR036388">
    <property type="entry name" value="WH-like_DNA-bd_sf"/>
</dbReference>
<dbReference type="InterPro" id="IPR027417">
    <property type="entry name" value="P-loop_NTPase"/>
</dbReference>
<dbReference type="EMBL" id="BMKQ01000001">
    <property type="protein sequence ID" value="GGF35531.1"/>
    <property type="molecule type" value="Genomic_DNA"/>
</dbReference>
<evidence type="ECO:0000313" key="4">
    <source>
        <dbReference type="Proteomes" id="UP000649179"/>
    </source>
</evidence>
<dbReference type="InterPro" id="IPR049945">
    <property type="entry name" value="AAA_22"/>
</dbReference>
<keyword evidence="4" id="KW-1185">Reference proteome</keyword>
<dbReference type="Gene3D" id="1.10.10.10">
    <property type="entry name" value="Winged helix-like DNA-binding domain superfamily/Winged helix DNA-binding domain"/>
    <property type="match status" value="1"/>
</dbReference>
<dbReference type="InterPro" id="IPR005158">
    <property type="entry name" value="BTAD"/>
</dbReference>
<accession>A0A917F254</accession>
<keyword evidence="1" id="KW-0802">TPR repeat</keyword>
<dbReference type="InterPro" id="IPR011990">
    <property type="entry name" value="TPR-like_helical_dom_sf"/>
</dbReference>
<dbReference type="SMART" id="SM00028">
    <property type="entry name" value="TPR"/>
    <property type="match status" value="2"/>
</dbReference>
<dbReference type="Gene3D" id="3.40.50.300">
    <property type="entry name" value="P-loop containing nucleotide triphosphate hydrolases"/>
    <property type="match status" value="1"/>
</dbReference>